<evidence type="ECO:0000259" key="1">
    <source>
        <dbReference type="Pfam" id="PF08878"/>
    </source>
</evidence>
<dbReference type="AlphaFoldDB" id="A0A1J0W3Q2"/>
<accession>A0A1J0W3Q2</accession>
<feature type="domain" description="Anti-bacteriophage protein A/HamA C-terminal" evidence="1">
    <location>
        <begin position="9"/>
        <end position="227"/>
    </location>
</feature>
<evidence type="ECO:0000313" key="2">
    <source>
        <dbReference type="EMBL" id="APE38807.1"/>
    </source>
</evidence>
<proteinExistence type="predicted"/>
<evidence type="ECO:0000313" key="3">
    <source>
        <dbReference type="Proteomes" id="UP000183810"/>
    </source>
</evidence>
<organism evidence="2 3">
    <name type="scientific">Nocardia mangyaensis</name>
    <dbReference type="NCBI Taxonomy" id="2213200"/>
    <lineage>
        <taxon>Bacteria</taxon>
        <taxon>Bacillati</taxon>
        <taxon>Actinomycetota</taxon>
        <taxon>Actinomycetes</taxon>
        <taxon>Mycobacteriales</taxon>
        <taxon>Nocardiaceae</taxon>
        <taxon>Nocardia</taxon>
    </lineage>
</organism>
<dbReference type="EMBL" id="CP018082">
    <property type="protein sequence ID" value="APE38807.1"/>
    <property type="molecule type" value="Genomic_DNA"/>
</dbReference>
<reference evidence="2" key="1">
    <citation type="submission" date="2016-11" db="EMBL/GenBank/DDBJ databases">
        <authorList>
            <person name="Jaros S."/>
            <person name="Januszkiewicz K."/>
            <person name="Wedrychowicz H."/>
        </authorList>
    </citation>
    <scope>NUCLEOTIDE SEQUENCE [LARGE SCALE GENOMIC DNA]</scope>
    <source>
        <strain evidence="2">Y48</strain>
    </source>
</reference>
<dbReference type="Proteomes" id="UP000183810">
    <property type="component" value="Chromosome"/>
</dbReference>
<name>A0A1J0W3Q2_9NOCA</name>
<dbReference type="Pfam" id="PF08878">
    <property type="entry name" value="HamA"/>
    <property type="match status" value="1"/>
</dbReference>
<sequence length="234" mass="25797">MSASDDTADAGIDWAAAAIPRQYAASAKIARILRRLNKPAAAEYLEDKLPTSPRTRSGELGEIFGFQYAAREMGYRMIARLRWKDHRQMPMRGDDIVGVRLSQTGRMEFLKGEAKSRARLGKGTVSEADEALQNDNGRPSAHALAFFADRLDDLGEADLADRIYAAQLSTRIDQRQVLQLLFTFTGNDPRTLLRESTTAYGGSVTRHAVGLQVPEHQAFIAAVYARVVSDASKP</sequence>
<protein>
    <recommendedName>
        <fullName evidence="1">Anti-bacteriophage protein A/HamA C-terminal domain-containing protein</fullName>
    </recommendedName>
</protein>
<gene>
    <name evidence="2" type="ORF">BOX37_28415</name>
</gene>
<dbReference type="KEGG" id="nsl:BOX37_28415"/>
<dbReference type="InterPro" id="IPR014976">
    <property type="entry name" value="AbpA_HamA_C"/>
</dbReference>
<keyword evidence="3" id="KW-1185">Reference proteome</keyword>